<dbReference type="Proteomes" id="UP000178612">
    <property type="component" value="Unassembled WGS sequence"/>
</dbReference>
<dbReference type="EMBL" id="MHVJ01000005">
    <property type="protein sequence ID" value="OHA91825.1"/>
    <property type="molecule type" value="Genomic_DNA"/>
</dbReference>
<gene>
    <name evidence="1" type="ORF">A2758_03310</name>
</gene>
<evidence type="ECO:0000313" key="2">
    <source>
        <dbReference type="Proteomes" id="UP000178612"/>
    </source>
</evidence>
<accession>A0A1G2T3G1</accession>
<proteinExistence type="predicted"/>
<sequence>MREDFKRRKELIERVEAYISSRKEKGGKGTDPADHGITLDELELLMDDSWAYSEVKKVIPDIYKSEDGKWYLRLPSIKKPMLISKEGHLTGEALGYLGAADRWDKKIPRDEVVGFLSDNVKNKATSELSPKQMKEAVERSANKILHKHKIKLRFRLLETKTHLGLTWRFMLYVPPDLDL</sequence>
<name>A0A1G2T3G1_9BACT</name>
<evidence type="ECO:0000313" key="1">
    <source>
        <dbReference type="EMBL" id="OHA91825.1"/>
    </source>
</evidence>
<dbReference type="AlphaFoldDB" id="A0A1G2T3G1"/>
<protein>
    <submittedName>
        <fullName evidence="1">Uncharacterized protein</fullName>
    </submittedName>
</protein>
<comment type="caution">
    <text evidence="1">The sequence shown here is derived from an EMBL/GenBank/DDBJ whole genome shotgun (WGS) entry which is preliminary data.</text>
</comment>
<organism evidence="1 2">
    <name type="scientific">Candidatus Zambryskibacteria bacterium RIFCSPHIGHO2_01_FULL_49_18</name>
    <dbReference type="NCBI Taxonomy" id="1802740"/>
    <lineage>
        <taxon>Bacteria</taxon>
        <taxon>Candidatus Zambryskiibacteriota</taxon>
    </lineage>
</organism>
<reference evidence="1 2" key="1">
    <citation type="journal article" date="2016" name="Nat. Commun.">
        <title>Thousands of microbial genomes shed light on interconnected biogeochemical processes in an aquifer system.</title>
        <authorList>
            <person name="Anantharaman K."/>
            <person name="Brown C.T."/>
            <person name="Hug L.A."/>
            <person name="Sharon I."/>
            <person name="Castelle C.J."/>
            <person name="Probst A.J."/>
            <person name="Thomas B.C."/>
            <person name="Singh A."/>
            <person name="Wilkins M.J."/>
            <person name="Karaoz U."/>
            <person name="Brodie E.L."/>
            <person name="Williams K.H."/>
            <person name="Hubbard S.S."/>
            <person name="Banfield J.F."/>
        </authorList>
    </citation>
    <scope>NUCLEOTIDE SEQUENCE [LARGE SCALE GENOMIC DNA]</scope>
</reference>